<dbReference type="PANTHER" id="PTHR43190:SF3">
    <property type="entry name" value="N-ACETYL-D-GLUCOSAMINE KINASE"/>
    <property type="match status" value="1"/>
</dbReference>
<dbReference type="EMBL" id="WJXB01000015">
    <property type="protein sequence ID" value="MRN56628.1"/>
    <property type="molecule type" value="Genomic_DNA"/>
</dbReference>
<dbReference type="AlphaFoldDB" id="A0A7X2HC07"/>
<evidence type="ECO:0000259" key="1">
    <source>
        <dbReference type="Pfam" id="PF01869"/>
    </source>
</evidence>
<evidence type="ECO:0000313" key="2">
    <source>
        <dbReference type="EMBL" id="MRN56628.1"/>
    </source>
</evidence>
<dbReference type="RefSeq" id="WP_154122134.1">
    <property type="nucleotide sequence ID" value="NZ_WJXB01000015.1"/>
</dbReference>
<keyword evidence="3" id="KW-1185">Reference proteome</keyword>
<reference evidence="2 3" key="1">
    <citation type="submission" date="2019-11" db="EMBL/GenBank/DDBJ databases">
        <title>Paenibacillus monticola sp. nov., a novel PGPR strain isolated from mountain sample in China.</title>
        <authorList>
            <person name="Zhao Q."/>
            <person name="Li H.-P."/>
            <person name="Zhang J.-L."/>
        </authorList>
    </citation>
    <scope>NUCLEOTIDE SEQUENCE [LARGE SCALE GENOMIC DNA]</scope>
    <source>
        <strain evidence="2 3">LC-T2</strain>
    </source>
</reference>
<dbReference type="InterPro" id="IPR043129">
    <property type="entry name" value="ATPase_NBD"/>
</dbReference>
<dbReference type="InterPro" id="IPR002731">
    <property type="entry name" value="ATPase_BadF"/>
</dbReference>
<evidence type="ECO:0000313" key="3">
    <source>
        <dbReference type="Proteomes" id="UP000463051"/>
    </source>
</evidence>
<accession>A0A7X2HC07</accession>
<dbReference type="InterPro" id="IPR052519">
    <property type="entry name" value="Euk-type_GlcNAc_Kinase"/>
</dbReference>
<feature type="domain" description="ATPase BadF/BadG/BcrA/BcrD type" evidence="1">
    <location>
        <begin position="5"/>
        <end position="296"/>
    </location>
</feature>
<organism evidence="2 3">
    <name type="scientific">Paenibacillus monticola</name>
    <dbReference type="NCBI Taxonomy" id="2666075"/>
    <lineage>
        <taxon>Bacteria</taxon>
        <taxon>Bacillati</taxon>
        <taxon>Bacillota</taxon>
        <taxon>Bacilli</taxon>
        <taxon>Bacillales</taxon>
        <taxon>Paenibacillaceae</taxon>
        <taxon>Paenibacillus</taxon>
    </lineage>
</organism>
<proteinExistence type="predicted"/>
<dbReference type="Gene3D" id="3.30.420.40">
    <property type="match status" value="2"/>
</dbReference>
<protein>
    <submittedName>
        <fullName evidence="2">ATPase</fullName>
    </submittedName>
</protein>
<name>A0A7X2HC07_9BACL</name>
<dbReference type="Pfam" id="PF01869">
    <property type="entry name" value="BcrAD_BadFG"/>
    <property type="match status" value="1"/>
</dbReference>
<dbReference type="CDD" id="cd24007">
    <property type="entry name" value="ASKHA_NBD_eukNAGK-like"/>
    <property type="match status" value="1"/>
</dbReference>
<dbReference type="PANTHER" id="PTHR43190">
    <property type="entry name" value="N-ACETYL-D-GLUCOSAMINE KINASE"/>
    <property type="match status" value="1"/>
</dbReference>
<comment type="caution">
    <text evidence="2">The sequence shown here is derived from an EMBL/GenBank/DDBJ whole genome shotgun (WGS) entry which is preliminary data.</text>
</comment>
<dbReference type="Proteomes" id="UP000463051">
    <property type="component" value="Unassembled WGS sequence"/>
</dbReference>
<dbReference type="SUPFAM" id="SSF53067">
    <property type="entry name" value="Actin-like ATPase domain"/>
    <property type="match status" value="2"/>
</dbReference>
<sequence length="337" mass="36243">MTYYLGIDGGGTKTYALLSDEYGNVLGTGRSGNGNHQTGGAEAAHSIQEATFEALAEAGLQLEDIQHAYLGLAGADREADYNILHPMIRKIGFTQYTINCDTIIGLRAGTNRSYGIALICGTGTNAAGRNPQGQHYQCGGFDYMYGDFGGGGSLNIEVFRSVIRAWDGREQPTLLTGLLLKLLGYTRVDVLFNDFLDHGKQVPVDAARLLFEAAAEGDAVALEILQRQGVELSKSATAVIHKLGMEKEIFDVVLAGSLLTRGDRGWIRPLIEQAVLAAAPQATVVTLTTEPVVGAVWSAMEYGGISISEEVYEKMRVYQDFAAIKPMIKTGVIDLDN</sequence>
<gene>
    <name evidence="2" type="ORF">GJB61_27060</name>
</gene>